<dbReference type="NCBIfam" id="TIGR00041">
    <property type="entry name" value="DTMP_kinase"/>
    <property type="match status" value="1"/>
</dbReference>
<protein>
    <recommendedName>
        <fullName evidence="3 11">Thymidylate kinase</fullName>
        <ecNumber evidence="2 11">2.7.4.9</ecNumber>
    </recommendedName>
    <alternativeName>
        <fullName evidence="9 11">dTMP kinase</fullName>
    </alternativeName>
</protein>
<dbReference type="Pfam" id="PF02223">
    <property type="entry name" value="Thymidylate_kin"/>
    <property type="match status" value="1"/>
</dbReference>
<dbReference type="PROSITE" id="PS01331">
    <property type="entry name" value="THYMIDYLATE_KINASE"/>
    <property type="match status" value="1"/>
</dbReference>
<dbReference type="EC" id="2.7.4.9" evidence="2 11"/>
<evidence type="ECO:0000256" key="7">
    <source>
        <dbReference type="ARBA" id="ARBA00022777"/>
    </source>
</evidence>
<feature type="binding site" evidence="11">
    <location>
        <begin position="37"/>
        <end position="44"/>
    </location>
    <ligand>
        <name>ATP</name>
        <dbReference type="ChEBI" id="CHEBI:30616"/>
    </ligand>
</feature>
<dbReference type="EMBL" id="JABXYK010000006">
    <property type="protein sequence ID" value="NVP55994.1"/>
    <property type="molecule type" value="Genomic_DNA"/>
</dbReference>
<evidence type="ECO:0000256" key="8">
    <source>
        <dbReference type="ARBA" id="ARBA00022840"/>
    </source>
</evidence>
<evidence type="ECO:0000259" key="12">
    <source>
        <dbReference type="Pfam" id="PF02223"/>
    </source>
</evidence>
<evidence type="ECO:0000256" key="1">
    <source>
        <dbReference type="ARBA" id="ARBA00009776"/>
    </source>
</evidence>
<keyword evidence="5 11" id="KW-0545">Nucleotide biosynthesis</keyword>
<evidence type="ECO:0000313" key="14">
    <source>
        <dbReference type="Proteomes" id="UP000659172"/>
    </source>
</evidence>
<evidence type="ECO:0000256" key="3">
    <source>
        <dbReference type="ARBA" id="ARBA00017144"/>
    </source>
</evidence>
<dbReference type="SUPFAM" id="SSF52540">
    <property type="entry name" value="P-loop containing nucleoside triphosphate hydrolases"/>
    <property type="match status" value="1"/>
</dbReference>
<evidence type="ECO:0000256" key="11">
    <source>
        <dbReference type="HAMAP-Rule" id="MF_00165"/>
    </source>
</evidence>
<gene>
    <name evidence="11" type="primary">tmk</name>
    <name evidence="13" type="ORF">HV823_12095</name>
</gene>
<evidence type="ECO:0000256" key="4">
    <source>
        <dbReference type="ARBA" id="ARBA00022679"/>
    </source>
</evidence>
<dbReference type="Proteomes" id="UP000659172">
    <property type="component" value="Unassembled WGS sequence"/>
</dbReference>
<dbReference type="InterPro" id="IPR018094">
    <property type="entry name" value="Thymidylate_kinase"/>
</dbReference>
<dbReference type="HAMAP" id="MF_00165">
    <property type="entry name" value="Thymidylate_kinase"/>
    <property type="match status" value="1"/>
</dbReference>
<dbReference type="PANTHER" id="PTHR10344">
    <property type="entry name" value="THYMIDYLATE KINASE"/>
    <property type="match status" value="1"/>
</dbReference>
<sequence>MLYWVGLACKGADRHWRRDDRRSGLAGLSGLFITFEGGEGAGKSTQIRLLAEALRERGHSVVLTREPGGSPGAEAVRHVILSGAAERFGTRMEALLFAAARSDHVEEVIRPALRAGKIVLCDRFLDSSRVYQGITGNLEPDFVERLQRVAVNGVMPDCTLILDLPAAIGLERARQRAGGPIDSEPDRFEKEEIQTHEKRREAFLDLAVGEPLRCRVIDATQSREDIARQVLATVEPLLPLSRRDRPAISEDAS</sequence>
<comment type="caution">
    <text evidence="13">The sequence shown here is derived from an EMBL/GenBank/DDBJ whole genome shotgun (WGS) entry which is preliminary data.</text>
</comment>
<feature type="domain" description="Thymidylate kinase-like" evidence="12">
    <location>
        <begin position="35"/>
        <end position="229"/>
    </location>
</feature>
<proteinExistence type="inferred from homology"/>
<keyword evidence="6 11" id="KW-0547">Nucleotide-binding</keyword>
<keyword evidence="8 11" id="KW-0067">ATP-binding</keyword>
<evidence type="ECO:0000256" key="2">
    <source>
        <dbReference type="ARBA" id="ARBA00012980"/>
    </source>
</evidence>
<evidence type="ECO:0000256" key="6">
    <source>
        <dbReference type="ARBA" id="ARBA00022741"/>
    </source>
</evidence>
<dbReference type="CDD" id="cd01672">
    <property type="entry name" value="TMPK"/>
    <property type="match status" value="1"/>
</dbReference>
<dbReference type="InterPro" id="IPR018095">
    <property type="entry name" value="Thymidylate_kin_CS"/>
</dbReference>
<evidence type="ECO:0000313" key="13">
    <source>
        <dbReference type="EMBL" id="NVP55994.1"/>
    </source>
</evidence>
<evidence type="ECO:0000256" key="5">
    <source>
        <dbReference type="ARBA" id="ARBA00022727"/>
    </source>
</evidence>
<evidence type="ECO:0000256" key="9">
    <source>
        <dbReference type="ARBA" id="ARBA00029962"/>
    </source>
</evidence>
<comment type="catalytic activity">
    <reaction evidence="10 11">
        <text>dTMP + ATP = dTDP + ADP</text>
        <dbReference type="Rhea" id="RHEA:13517"/>
        <dbReference type="ChEBI" id="CHEBI:30616"/>
        <dbReference type="ChEBI" id="CHEBI:58369"/>
        <dbReference type="ChEBI" id="CHEBI:63528"/>
        <dbReference type="ChEBI" id="CHEBI:456216"/>
        <dbReference type="EC" id="2.7.4.9"/>
    </reaction>
</comment>
<organism evidence="13 14">
    <name type="scientific">Mycoplana rhizolycopersici</name>
    <dbReference type="NCBI Taxonomy" id="2746702"/>
    <lineage>
        <taxon>Bacteria</taxon>
        <taxon>Pseudomonadati</taxon>
        <taxon>Pseudomonadota</taxon>
        <taxon>Alphaproteobacteria</taxon>
        <taxon>Hyphomicrobiales</taxon>
        <taxon>Rhizobiaceae</taxon>
        <taxon>Mycoplana</taxon>
    </lineage>
</organism>
<keyword evidence="7 11" id="KW-0418">Kinase</keyword>
<evidence type="ECO:0000256" key="10">
    <source>
        <dbReference type="ARBA" id="ARBA00048743"/>
    </source>
</evidence>
<accession>A0ABX2QI22</accession>
<dbReference type="InterPro" id="IPR027417">
    <property type="entry name" value="P-loop_NTPase"/>
</dbReference>
<dbReference type="InterPro" id="IPR039430">
    <property type="entry name" value="Thymidylate_kin-like_dom"/>
</dbReference>
<keyword evidence="4 11" id="KW-0808">Transferase</keyword>
<dbReference type="PANTHER" id="PTHR10344:SF4">
    <property type="entry name" value="UMP-CMP KINASE 2, MITOCHONDRIAL"/>
    <property type="match status" value="1"/>
</dbReference>
<dbReference type="GO" id="GO:0004798">
    <property type="term" value="F:dTMP kinase activity"/>
    <property type="evidence" value="ECO:0007669"/>
    <property type="project" value="UniProtKB-EC"/>
</dbReference>
<comment type="similarity">
    <text evidence="1 11">Belongs to the thymidylate kinase family.</text>
</comment>
<comment type="function">
    <text evidence="11">Phosphorylation of dTMP to form dTDP in both de novo and salvage pathways of dTTP synthesis.</text>
</comment>
<reference evidence="13 14" key="1">
    <citation type="submission" date="2020-06" db="EMBL/GenBank/DDBJ databases">
        <title>Rhizobium sp.nov. isolated from the tomato plant.</title>
        <authorList>
            <person name="Thin K.K."/>
            <person name="Zhang X."/>
            <person name="He S."/>
        </authorList>
    </citation>
    <scope>NUCLEOTIDE SEQUENCE [LARGE SCALE GENOMIC DNA]</scope>
    <source>
        <strain evidence="13 14">DBTS2</strain>
    </source>
</reference>
<name>A0ABX2QI22_9HYPH</name>
<dbReference type="Gene3D" id="3.40.50.300">
    <property type="entry name" value="P-loop containing nucleotide triphosphate hydrolases"/>
    <property type="match status" value="1"/>
</dbReference>
<keyword evidence="14" id="KW-1185">Reference proteome</keyword>